<dbReference type="PANTHER" id="PTHR36451:SF1">
    <property type="entry name" value="OMEGA-HYDROXY-BETA-DIHYDROMENAQUINONE-9 SULFOTRANSFERASE STF3"/>
    <property type="match status" value="1"/>
</dbReference>
<dbReference type="RefSeq" id="WP_046367319.1">
    <property type="nucleotide sequence ID" value="NZ_BBWV01000001.1"/>
</dbReference>
<dbReference type="InterPro" id="IPR027417">
    <property type="entry name" value="P-loop_NTPase"/>
</dbReference>
<dbReference type="AlphaFoldDB" id="A0A0E9MVL8"/>
<protein>
    <recommendedName>
        <fullName evidence="3">Sulfotransferase</fullName>
    </recommendedName>
</protein>
<evidence type="ECO:0000313" key="1">
    <source>
        <dbReference type="EMBL" id="GAO41456.1"/>
    </source>
</evidence>
<evidence type="ECO:0000313" key="2">
    <source>
        <dbReference type="Proteomes" id="UP000033121"/>
    </source>
</evidence>
<dbReference type="OrthoDB" id="9777890at2"/>
<organism evidence="1 2">
    <name type="scientific">Flavihumibacter petaseus NBRC 106054</name>
    <dbReference type="NCBI Taxonomy" id="1220578"/>
    <lineage>
        <taxon>Bacteria</taxon>
        <taxon>Pseudomonadati</taxon>
        <taxon>Bacteroidota</taxon>
        <taxon>Chitinophagia</taxon>
        <taxon>Chitinophagales</taxon>
        <taxon>Chitinophagaceae</taxon>
        <taxon>Flavihumibacter</taxon>
    </lineage>
</organism>
<dbReference type="Gene3D" id="3.40.50.300">
    <property type="entry name" value="P-loop containing nucleotide triphosphate hydrolases"/>
    <property type="match status" value="1"/>
</dbReference>
<dbReference type="Proteomes" id="UP000033121">
    <property type="component" value="Unassembled WGS sequence"/>
</dbReference>
<dbReference type="InterPro" id="IPR052736">
    <property type="entry name" value="Stf3_sulfotransferase"/>
</dbReference>
<keyword evidence="2" id="KW-1185">Reference proteome</keyword>
<dbReference type="PANTHER" id="PTHR36451">
    <property type="entry name" value="PAPS-DEPENDENT SULFOTRANSFERASE STF3"/>
    <property type="match status" value="1"/>
</dbReference>
<comment type="caution">
    <text evidence="1">The sequence shown here is derived from an EMBL/GenBank/DDBJ whole genome shotgun (WGS) entry which is preliminary data.</text>
</comment>
<dbReference type="SUPFAM" id="SSF52540">
    <property type="entry name" value="P-loop containing nucleoside triphosphate hydrolases"/>
    <property type="match status" value="1"/>
</dbReference>
<dbReference type="Pfam" id="PF13469">
    <property type="entry name" value="Sulfotransfer_3"/>
    <property type="match status" value="1"/>
</dbReference>
<gene>
    <name evidence="1" type="ORF">FPE01S_01_04690</name>
</gene>
<dbReference type="STRING" id="1220578.FPE01S_01_04690"/>
<evidence type="ECO:0008006" key="3">
    <source>
        <dbReference type="Google" id="ProtNLM"/>
    </source>
</evidence>
<sequence>MNRLFPLPFFTFLRITREHGGIARTGIKNLPGWLIKTILLEPFRWIEIAFFRRKIEQHTITRDPIFVLGFYRSGTSFLHEFISQDQRLRYHSVFQMIFPEIMLTTEKWLSPLLEGICRIFRLQDPVHRIPMSFRYPGEEDGTMTTAVNPRGAQWGYFFPEKMKDHFNRYVLFDDVTETEQQAWTKDFLFLLKKISLSGKGRQLVLKSPPNTARIKLLLSLFPNAKFIFIHRHPVDVYLSNKRFWKVTHRIYALGRIPEMGVNQVILDTYSRMMDRYLEEKSLVPSGQLVEIPYDNLVREPVDTMRAIYRQLGLDDFSHCEKQMQQFADLQQNFVRLKHEMPPDELQLVTDRFERYISHWQYNRKQAAS</sequence>
<accession>A0A0E9MVL8</accession>
<name>A0A0E9MVL8_9BACT</name>
<proteinExistence type="predicted"/>
<reference evidence="1 2" key="1">
    <citation type="submission" date="2015-04" db="EMBL/GenBank/DDBJ databases">
        <title>Whole genome shotgun sequence of Flavihumibacter petaseus NBRC 106054.</title>
        <authorList>
            <person name="Miyazawa S."/>
            <person name="Hosoyama A."/>
            <person name="Hashimoto M."/>
            <person name="Noguchi M."/>
            <person name="Tsuchikane K."/>
            <person name="Ohji S."/>
            <person name="Yamazoe A."/>
            <person name="Ichikawa N."/>
            <person name="Kimura A."/>
            <person name="Fujita N."/>
        </authorList>
    </citation>
    <scope>NUCLEOTIDE SEQUENCE [LARGE SCALE GENOMIC DNA]</scope>
    <source>
        <strain evidence="1 2">NBRC 106054</strain>
    </source>
</reference>
<dbReference type="EMBL" id="BBWV01000001">
    <property type="protein sequence ID" value="GAO41456.1"/>
    <property type="molecule type" value="Genomic_DNA"/>
</dbReference>